<dbReference type="GO" id="GO:0005829">
    <property type="term" value="C:cytosol"/>
    <property type="evidence" value="ECO:0007669"/>
    <property type="project" value="TreeGrafter"/>
</dbReference>
<dbReference type="RefSeq" id="WP_179446000.1">
    <property type="nucleotide sequence ID" value="NZ_JACBZS010000001.1"/>
</dbReference>
<dbReference type="InterPro" id="IPR005025">
    <property type="entry name" value="FMN_Rdtase-like_dom"/>
</dbReference>
<name>A0A7Z0IM31_9ACTN</name>
<dbReference type="Proteomes" id="UP000527616">
    <property type="component" value="Unassembled WGS sequence"/>
</dbReference>
<dbReference type="PANTHER" id="PTHR30543:SF21">
    <property type="entry name" value="NAD(P)H-DEPENDENT FMN REDUCTASE LOT6"/>
    <property type="match status" value="1"/>
</dbReference>
<reference evidence="2 3" key="1">
    <citation type="submission" date="2020-07" db="EMBL/GenBank/DDBJ databases">
        <title>Sequencing the genomes of 1000 actinobacteria strains.</title>
        <authorList>
            <person name="Klenk H.-P."/>
        </authorList>
    </citation>
    <scope>NUCLEOTIDE SEQUENCE [LARGE SCALE GENOMIC DNA]</scope>
    <source>
        <strain evidence="2 3">DSM 103164</strain>
    </source>
</reference>
<keyword evidence="3" id="KW-1185">Reference proteome</keyword>
<feature type="domain" description="NADPH-dependent FMN reductase-like" evidence="1">
    <location>
        <begin position="17"/>
        <end position="157"/>
    </location>
</feature>
<evidence type="ECO:0000313" key="3">
    <source>
        <dbReference type="Proteomes" id="UP000527616"/>
    </source>
</evidence>
<dbReference type="AlphaFoldDB" id="A0A7Z0IM31"/>
<organism evidence="2 3">
    <name type="scientific">Naumannella cuiyingiana</name>
    <dbReference type="NCBI Taxonomy" id="1347891"/>
    <lineage>
        <taxon>Bacteria</taxon>
        <taxon>Bacillati</taxon>
        <taxon>Actinomycetota</taxon>
        <taxon>Actinomycetes</taxon>
        <taxon>Propionibacteriales</taxon>
        <taxon>Propionibacteriaceae</taxon>
        <taxon>Naumannella</taxon>
    </lineage>
</organism>
<gene>
    <name evidence="2" type="ORF">GGQ54_002879</name>
</gene>
<evidence type="ECO:0000313" key="2">
    <source>
        <dbReference type="EMBL" id="NYI72319.1"/>
    </source>
</evidence>
<dbReference type="SUPFAM" id="SSF52218">
    <property type="entry name" value="Flavoproteins"/>
    <property type="match status" value="1"/>
</dbReference>
<accession>A0A7Z0IM31</accession>
<dbReference type="EMBL" id="JACBZS010000001">
    <property type="protein sequence ID" value="NYI72319.1"/>
    <property type="molecule type" value="Genomic_DNA"/>
</dbReference>
<evidence type="ECO:0000259" key="1">
    <source>
        <dbReference type="Pfam" id="PF03358"/>
    </source>
</evidence>
<sequence length="196" mass="21126">MTESTPTPPPSDDPLARIGILISSTRPNRIGHHVADWVTELAPDDVEARALDLARIGLPLLDEPDLPANGNYAQPHTRAWSELIMGIDGLIIVTGEYNAGYPAPLKNAIDYLWAEWRDLPVGCVGYGWGGARKAIAALDQTLERLNMKVLRPVCLEFGNDLTERGEIGVPNPAPEEAVRTLYSQLIAAGSPRGAGS</sequence>
<dbReference type="PANTHER" id="PTHR30543">
    <property type="entry name" value="CHROMATE REDUCTASE"/>
    <property type="match status" value="1"/>
</dbReference>
<protein>
    <submittedName>
        <fullName evidence="2">NAD(P)H-dependent FMN reductase</fullName>
    </submittedName>
</protein>
<comment type="caution">
    <text evidence="2">The sequence shown here is derived from an EMBL/GenBank/DDBJ whole genome shotgun (WGS) entry which is preliminary data.</text>
</comment>
<dbReference type="Pfam" id="PF03358">
    <property type="entry name" value="FMN_red"/>
    <property type="match status" value="1"/>
</dbReference>
<dbReference type="InterPro" id="IPR029039">
    <property type="entry name" value="Flavoprotein-like_sf"/>
</dbReference>
<proteinExistence type="predicted"/>
<dbReference type="Gene3D" id="3.40.50.360">
    <property type="match status" value="1"/>
</dbReference>
<dbReference type="GO" id="GO:0016491">
    <property type="term" value="F:oxidoreductase activity"/>
    <property type="evidence" value="ECO:0007669"/>
    <property type="project" value="InterPro"/>
</dbReference>
<dbReference type="InterPro" id="IPR050712">
    <property type="entry name" value="NAD(P)H-dep_reductase"/>
</dbReference>
<dbReference type="GO" id="GO:0010181">
    <property type="term" value="F:FMN binding"/>
    <property type="evidence" value="ECO:0007669"/>
    <property type="project" value="TreeGrafter"/>
</dbReference>